<comment type="caution">
    <text evidence="1">The sequence shown here is derived from an EMBL/GenBank/DDBJ whole genome shotgun (WGS) entry which is preliminary data.</text>
</comment>
<sequence>MLGFVFASNSSWDDLAMKSAGIKAQAASSTQSCTISGATRVSERQIRLELNKTGVSSRVSCTVEYNAVEKSCAPDDMLRGADFRGRND</sequence>
<protein>
    <submittedName>
        <fullName evidence="1">Uncharacterized protein</fullName>
    </submittedName>
</protein>
<keyword evidence="2" id="KW-1185">Reference proteome</keyword>
<reference evidence="1" key="1">
    <citation type="journal article" date="2023" name="G3 (Bethesda)">
        <title>A reference genome for the long-term kleptoplast-retaining sea slug Elysia crispata morphotype clarki.</title>
        <authorList>
            <person name="Eastman K.E."/>
            <person name="Pendleton A.L."/>
            <person name="Shaikh M.A."/>
            <person name="Suttiyut T."/>
            <person name="Ogas R."/>
            <person name="Tomko P."/>
            <person name="Gavelis G."/>
            <person name="Widhalm J.R."/>
            <person name="Wisecaver J.H."/>
        </authorList>
    </citation>
    <scope>NUCLEOTIDE SEQUENCE</scope>
    <source>
        <strain evidence="1">ECLA1</strain>
    </source>
</reference>
<dbReference type="EMBL" id="JAWDGP010007856">
    <property type="protein sequence ID" value="KAK3702320.1"/>
    <property type="molecule type" value="Genomic_DNA"/>
</dbReference>
<proteinExistence type="predicted"/>
<evidence type="ECO:0000313" key="1">
    <source>
        <dbReference type="EMBL" id="KAK3702320.1"/>
    </source>
</evidence>
<accession>A0AAE0XQZ5</accession>
<dbReference type="AlphaFoldDB" id="A0AAE0XQZ5"/>
<evidence type="ECO:0000313" key="2">
    <source>
        <dbReference type="Proteomes" id="UP001283361"/>
    </source>
</evidence>
<organism evidence="1 2">
    <name type="scientific">Elysia crispata</name>
    <name type="common">lettuce slug</name>
    <dbReference type="NCBI Taxonomy" id="231223"/>
    <lineage>
        <taxon>Eukaryota</taxon>
        <taxon>Metazoa</taxon>
        <taxon>Spiralia</taxon>
        <taxon>Lophotrochozoa</taxon>
        <taxon>Mollusca</taxon>
        <taxon>Gastropoda</taxon>
        <taxon>Heterobranchia</taxon>
        <taxon>Euthyneura</taxon>
        <taxon>Panpulmonata</taxon>
        <taxon>Sacoglossa</taxon>
        <taxon>Placobranchoidea</taxon>
        <taxon>Plakobranchidae</taxon>
        <taxon>Elysia</taxon>
    </lineage>
</organism>
<name>A0AAE0XQZ5_9GAST</name>
<gene>
    <name evidence="1" type="ORF">RRG08_008708</name>
</gene>
<dbReference type="Proteomes" id="UP001283361">
    <property type="component" value="Unassembled WGS sequence"/>
</dbReference>